<dbReference type="AlphaFoldDB" id="A0A5J5I5G9"/>
<dbReference type="Proteomes" id="UP000325933">
    <property type="component" value="Unassembled WGS sequence"/>
</dbReference>
<accession>A0A5J5I5G9</accession>
<sequence length="123" mass="13836">MTSMDRRFAGARLIRNQAIGKKRDDPLPSLLAQLLALAGEPTTVERAVSRPWASALFEGRRHLIRLHVHGEDYRMRSLMLMAVLTDAEWQISGHFVADITVDNGDVDNKGVWLDLSALTIEDR</sequence>
<evidence type="ECO:0000313" key="4">
    <source>
        <dbReference type="Proteomes" id="UP000326364"/>
    </source>
</evidence>
<dbReference type="EMBL" id="VYQA01000004">
    <property type="protein sequence ID" value="KAA9031455.1"/>
    <property type="molecule type" value="Genomic_DNA"/>
</dbReference>
<dbReference type="Proteomes" id="UP000326364">
    <property type="component" value="Unassembled WGS sequence"/>
</dbReference>
<evidence type="ECO:0000313" key="2">
    <source>
        <dbReference type="EMBL" id="KAA9031455.1"/>
    </source>
</evidence>
<protein>
    <recommendedName>
        <fullName evidence="5">DUF3168 domain-containing protein</fullName>
    </recommendedName>
</protein>
<evidence type="ECO:0000313" key="1">
    <source>
        <dbReference type="EMBL" id="KAA9018881.1"/>
    </source>
</evidence>
<gene>
    <name evidence="2" type="ORF">F4U95_07500</name>
    <name evidence="1" type="ORF">F4U96_07550</name>
</gene>
<keyword evidence="4" id="KW-1185">Reference proteome</keyword>
<evidence type="ECO:0000313" key="3">
    <source>
        <dbReference type="Proteomes" id="UP000325933"/>
    </source>
</evidence>
<proteinExistence type="predicted"/>
<comment type="caution">
    <text evidence="2">The sequence shown here is derived from an EMBL/GenBank/DDBJ whole genome shotgun (WGS) entry which is preliminary data.</text>
</comment>
<evidence type="ECO:0008006" key="5">
    <source>
        <dbReference type="Google" id="ProtNLM"/>
    </source>
</evidence>
<organism evidence="2 3">
    <name type="scientific">Sphingobium limneticum</name>
    <dbReference type="NCBI Taxonomy" id="1007511"/>
    <lineage>
        <taxon>Bacteria</taxon>
        <taxon>Pseudomonadati</taxon>
        <taxon>Pseudomonadota</taxon>
        <taxon>Alphaproteobacteria</taxon>
        <taxon>Sphingomonadales</taxon>
        <taxon>Sphingomonadaceae</taxon>
        <taxon>Sphingobium</taxon>
    </lineage>
</organism>
<name>A0A5J5I5G9_9SPHN</name>
<reference evidence="3 4" key="1">
    <citation type="submission" date="2019-09" db="EMBL/GenBank/DDBJ databases">
        <authorList>
            <person name="Feng G."/>
        </authorList>
    </citation>
    <scope>NUCLEOTIDE SEQUENCE [LARGE SCALE GENOMIC DNA]</scope>
    <source>
        <strain evidence="2 3">KACC 19283</strain>
        <strain evidence="1 4">KACC 19284</strain>
    </source>
</reference>
<dbReference type="EMBL" id="VYQB01000004">
    <property type="protein sequence ID" value="KAA9018881.1"/>
    <property type="molecule type" value="Genomic_DNA"/>
</dbReference>